<comment type="catalytic activity">
    <reaction evidence="9">
        <text>DNA(n) + a 2'-deoxyribonucleoside 5'-triphosphate = DNA(n+1) + diphosphate</text>
        <dbReference type="Rhea" id="RHEA:22508"/>
        <dbReference type="Rhea" id="RHEA-COMP:17339"/>
        <dbReference type="Rhea" id="RHEA-COMP:17340"/>
        <dbReference type="ChEBI" id="CHEBI:33019"/>
        <dbReference type="ChEBI" id="CHEBI:61560"/>
        <dbReference type="ChEBI" id="CHEBI:173112"/>
        <dbReference type="EC" id="2.7.7.7"/>
    </reaction>
</comment>
<organism evidence="12 13">
    <name type="scientific">Trypanosoma cruzi (strain CL Brener)</name>
    <dbReference type="NCBI Taxonomy" id="353153"/>
    <lineage>
        <taxon>Eukaryota</taxon>
        <taxon>Discoba</taxon>
        <taxon>Euglenozoa</taxon>
        <taxon>Kinetoplastea</taxon>
        <taxon>Metakinetoplastina</taxon>
        <taxon>Trypanosomatida</taxon>
        <taxon>Trypanosomatidae</taxon>
        <taxon>Trypanosoma</taxon>
        <taxon>Schizotrypanum</taxon>
    </lineage>
</organism>
<evidence type="ECO:0000256" key="7">
    <source>
        <dbReference type="ARBA" id="ARBA00022932"/>
    </source>
</evidence>
<dbReference type="RefSeq" id="XP_803223.1">
    <property type="nucleotide sequence ID" value="XM_798130.1"/>
</dbReference>
<dbReference type="InParanoid" id="Q4CNC5"/>
<dbReference type="GO" id="GO:0003887">
    <property type="term" value="F:DNA-directed DNA polymerase activity"/>
    <property type="evidence" value="ECO:0007669"/>
    <property type="project" value="UniProtKB-KW"/>
</dbReference>
<dbReference type="EMBL" id="AAHK01003025">
    <property type="protein sequence ID" value="EAN81777.1"/>
    <property type="molecule type" value="Genomic_DNA"/>
</dbReference>
<dbReference type="GO" id="GO:0000166">
    <property type="term" value="F:nucleotide binding"/>
    <property type="evidence" value="ECO:0007669"/>
    <property type="project" value="InterPro"/>
</dbReference>
<dbReference type="PaxDb" id="353153-Q4CNC5"/>
<dbReference type="InterPro" id="IPR043502">
    <property type="entry name" value="DNA/RNA_pol_sf"/>
</dbReference>
<keyword evidence="6" id="KW-0862">Zinc</keyword>
<accession>Q4CNC5</accession>
<dbReference type="PANTHER" id="PTHR10322">
    <property type="entry name" value="DNA POLYMERASE CATALYTIC SUBUNIT"/>
    <property type="match status" value="1"/>
</dbReference>
<keyword evidence="4 12" id="KW-0808">Transferase</keyword>
<evidence type="ECO:0000256" key="4">
    <source>
        <dbReference type="ARBA" id="ARBA00022679"/>
    </source>
</evidence>
<protein>
    <recommendedName>
        <fullName evidence="2">DNA-directed DNA polymerase</fullName>
        <ecNumber evidence="2">2.7.7.7</ecNumber>
    </recommendedName>
</protein>
<keyword evidence="5 12" id="KW-0548">Nucleotidyltransferase</keyword>
<dbReference type="SMR" id="Q4CNC5"/>
<dbReference type="GO" id="GO:0008270">
    <property type="term" value="F:zinc ion binding"/>
    <property type="evidence" value="ECO:0007669"/>
    <property type="project" value="UniProtKB-KW"/>
</dbReference>
<evidence type="ECO:0000256" key="3">
    <source>
        <dbReference type="ARBA" id="ARBA00022485"/>
    </source>
</evidence>
<proteinExistence type="predicted"/>
<feature type="domain" description="DNA-directed DNA polymerase family B multifunctional" evidence="10">
    <location>
        <begin position="4"/>
        <end position="82"/>
    </location>
</feature>
<evidence type="ECO:0000313" key="12">
    <source>
        <dbReference type="EMBL" id="EAN81777.1"/>
    </source>
</evidence>
<dbReference type="VEuPathDB" id="TriTrypDB:TcCLB.507265.30"/>
<keyword evidence="3" id="KW-0411">Iron-sulfur</keyword>
<dbReference type="GO" id="GO:0008296">
    <property type="term" value="F:3'-5'-DNA exonuclease activity"/>
    <property type="evidence" value="ECO:0007669"/>
    <property type="project" value="TreeGrafter"/>
</dbReference>
<sequence>AENEYAGAQAHVALVERMRKRDPASAPNIGDRVAYVIVRAAKGAKAYERSEDPIYVLENNIPIDTQYYLEHQLAPPLLRVFEGVLDDPSVLIKGDHTRHILVSAPSKNAGGLMKFVKIQLQCISCRAIIKEGALCDNCRHKEADVYGKIVAKRNHYEAIYSQVWTQCQQCQGSLNQEVICTSKDCPVFYMRKKVQKDVKEQQTLLDRFGVVDDW</sequence>
<dbReference type="Gene3D" id="1.10.132.60">
    <property type="entry name" value="DNA polymerase family B, C-terminal domain"/>
    <property type="match status" value="1"/>
</dbReference>
<feature type="non-terminal residue" evidence="12">
    <location>
        <position position="1"/>
    </location>
</feature>
<evidence type="ECO:0000259" key="10">
    <source>
        <dbReference type="Pfam" id="PF00136"/>
    </source>
</evidence>
<dbReference type="GO" id="GO:0003677">
    <property type="term" value="F:DNA binding"/>
    <property type="evidence" value="ECO:0007669"/>
    <property type="project" value="InterPro"/>
</dbReference>
<keyword evidence="7" id="KW-0239">DNA-directed DNA polymerase</keyword>
<dbReference type="PANTHER" id="PTHR10322:SF23">
    <property type="entry name" value="DNA POLYMERASE DELTA CATALYTIC SUBUNIT"/>
    <property type="match status" value="1"/>
</dbReference>
<dbReference type="EC" id="2.7.7.7" evidence="2"/>
<evidence type="ECO:0000256" key="5">
    <source>
        <dbReference type="ARBA" id="ARBA00022695"/>
    </source>
</evidence>
<evidence type="ECO:0000313" key="13">
    <source>
        <dbReference type="Proteomes" id="UP000002296"/>
    </source>
</evidence>
<dbReference type="GO" id="GO:0045004">
    <property type="term" value="P:DNA replication proofreading"/>
    <property type="evidence" value="ECO:0007669"/>
    <property type="project" value="TreeGrafter"/>
</dbReference>
<dbReference type="GO" id="GO:0043625">
    <property type="term" value="C:delta DNA polymerase complex"/>
    <property type="evidence" value="ECO:0007669"/>
    <property type="project" value="TreeGrafter"/>
</dbReference>
<reference evidence="12 13" key="1">
    <citation type="journal article" date="2005" name="Science">
        <title>The genome sequence of Trypanosoma cruzi, etiologic agent of Chagas disease.</title>
        <authorList>
            <person name="El-Sayed N.M."/>
            <person name="Myler P.J."/>
            <person name="Bartholomeu D.C."/>
            <person name="Nilsson D."/>
            <person name="Aggarwal G."/>
            <person name="Tran A.N."/>
            <person name="Ghedin E."/>
            <person name="Worthey E.A."/>
            <person name="Delcher A.L."/>
            <person name="Blandin G."/>
            <person name="Westenberger S.J."/>
            <person name="Caler E."/>
            <person name="Cerqueira G.C."/>
            <person name="Branche C."/>
            <person name="Haas B."/>
            <person name="Anupama A."/>
            <person name="Arner E."/>
            <person name="Aslund L."/>
            <person name="Attipoe P."/>
            <person name="Bontempi E."/>
            <person name="Bringaud F."/>
            <person name="Burton P."/>
            <person name="Cadag E."/>
            <person name="Campbell D.A."/>
            <person name="Carrington M."/>
            <person name="Crabtree J."/>
            <person name="Darban H."/>
            <person name="da Silveira J.F."/>
            <person name="de Jong P."/>
            <person name="Edwards K."/>
            <person name="Englund P.T."/>
            <person name="Fazelina G."/>
            <person name="Feldblyum T."/>
            <person name="Ferella M."/>
            <person name="Frasch A.C."/>
            <person name="Gull K."/>
            <person name="Horn D."/>
            <person name="Hou L."/>
            <person name="Huang Y."/>
            <person name="Kindlund E."/>
            <person name="Klingbeil M."/>
            <person name="Kluge S."/>
            <person name="Koo H."/>
            <person name="Lacerda D."/>
            <person name="Levin M.J."/>
            <person name="Lorenzi H."/>
            <person name="Louie T."/>
            <person name="Machado C.R."/>
            <person name="McCulloch R."/>
            <person name="McKenna A."/>
            <person name="Mizuno Y."/>
            <person name="Mottram J.C."/>
            <person name="Nelson S."/>
            <person name="Ochaya S."/>
            <person name="Osoegawa K."/>
            <person name="Pai G."/>
            <person name="Parsons M."/>
            <person name="Pentony M."/>
            <person name="Pettersson U."/>
            <person name="Pop M."/>
            <person name="Ramirez J.L."/>
            <person name="Rinta J."/>
            <person name="Robertson L."/>
            <person name="Salzberg S.L."/>
            <person name="Sanchez D.O."/>
            <person name="Seyler A."/>
            <person name="Sharma R."/>
            <person name="Shetty J."/>
            <person name="Simpson A.J."/>
            <person name="Sisk E."/>
            <person name="Tammi M.T."/>
            <person name="Tarleton R."/>
            <person name="Teixeira S."/>
            <person name="Van Aken S."/>
            <person name="Vogt C."/>
            <person name="Ward P.N."/>
            <person name="Wickstead B."/>
            <person name="Wortman J."/>
            <person name="White O."/>
            <person name="Fraser C.M."/>
            <person name="Stuart K.D."/>
            <person name="Andersson B."/>
        </authorList>
    </citation>
    <scope>NUCLEOTIDE SEQUENCE [LARGE SCALE GENOMIC DNA]</scope>
    <source>
        <strain evidence="12 13">CL Brener</strain>
    </source>
</reference>
<dbReference type="Pfam" id="PF14260">
    <property type="entry name" value="zf-C4pol"/>
    <property type="match status" value="1"/>
</dbReference>
<feature type="domain" description="C4-type zinc-finger of DNA polymerase delta" evidence="11">
    <location>
        <begin position="122"/>
        <end position="191"/>
    </location>
</feature>
<evidence type="ECO:0000256" key="8">
    <source>
        <dbReference type="ARBA" id="ARBA00023242"/>
    </source>
</evidence>
<dbReference type="STRING" id="353153.Q4CNC5"/>
<dbReference type="GO" id="GO:0006287">
    <property type="term" value="P:base-excision repair, gap-filling"/>
    <property type="evidence" value="ECO:0007669"/>
    <property type="project" value="TreeGrafter"/>
</dbReference>
<dbReference type="KEGG" id="tcr:507265.30"/>
<dbReference type="Pfam" id="PF00136">
    <property type="entry name" value="DNA_pol_B"/>
    <property type="match status" value="1"/>
</dbReference>
<dbReference type="SUPFAM" id="SSF56672">
    <property type="entry name" value="DNA/RNA polymerases"/>
    <property type="match status" value="1"/>
</dbReference>
<dbReference type="Proteomes" id="UP000002296">
    <property type="component" value="Unassembled WGS sequence"/>
</dbReference>
<keyword evidence="6" id="KW-0479">Metal-binding</keyword>
<comment type="caution">
    <text evidence="12">The sequence shown here is derived from an EMBL/GenBank/DDBJ whole genome shotgun (WGS) entry which is preliminary data.</text>
</comment>
<keyword evidence="3" id="KW-0004">4Fe-4S</keyword>
<dbReference type="eggNOG" id="KOG0969">
    <property type="taxonomic scope" value="Eukaryota"/>
</dbReference>
<dbReference type="OMA" id="CNNCRPR"/>
<keyword evidence="8" id="KW-0539">Nucleus</keyword>
<name>Q4CNC5_TRYCC</name>
<dbReference type="InterPro" id="IPR042087">
    <property type="entry name" value="DNA_pol_B_thumb"/>
</dbReference>
<dbReference type="GO" id="GO:0051539">
    <property type="term" value="F:4 iron, 4 sulfur cluster binding"/>
    <property type="evidence" value="ECO:0007669"/>
    <property type="project" value="UniProtKB-KW"/>
</dbReference>
<keyword evidence="13" id="KW-1185">Reference proteome</keyword>
<evidence type="ECO:0000259" key="11">
    <source>
        <dbReference type="Pfam" id="PF14260"/>
    </source>
</evidence>
<evidence type="ECO:0000256" key="2">
    <source>
        <dbReference type="ARBA" id="ARBA00012417"/>
    </source>
</evidence>
<gene>
    <name evidence="12" type="ORF">Tc00.1047053507265.30</name>
</gene>
<evidence type="ECO:0000256" key="6">
    <source>
        <dbReference type="ARBA" id="ARBA00022771"/>
    </source>
</evidence>
<dbReference type="InterPro" id="IPR025687">
    <property type="entry name" value="Znf-C4pol"/>
</dbReference>
<keyword evidence="6" id="KW-0863">Zinc-finger</keyword>
<dbReference type="InterPro" id="IPR006134">
    <property type="entry name" value="DNA-dir_DNA_pol_B_multi_dom"/>
</dbReference>
<dbReference type="AlphaFoldDB" id="Q4CNC5"/>
<evidence type="ECO:0000256" key="1">
    <source>
        <dbReference type="ARBA" id="ARBA00004123"/>
    </source>
</evidence>
<dbReference type="InterPro" id="IPR050240">
    <property type="entry name" value="DNA_pol_type-B"/>
</dbReference>
<keyword evidence="3" id="KW-0408">Iron</keyword>
<comment type="subcellular location">
    <subcellularLocation>
        <location evidence="1">Nucleus</location>
    </subcellularLocation>
</comment>
<dbReference type="GO" id="GO:0006297">
    <property type="term" value="P:nucleotide-excision repair, DNA gap filling"/>
    <property type="evidence" value="ECO:0007669"/>
    <property type="project" value="TreeGrafter"/>
</dbReference>
<evidence type="ECO:0000256" key="9">
    <source>
        <dbReference type="ARBA" id="ARBA00049244"/>
    </source>
</evidence>
<dbReference type="GeneID" id="3532813"/>